<proteinExistence type="predicted"/>
<dbReference type="Pfam" id="PF01323">
    <property type="entry name" value="DSBA"/>
    <property type="match status" value="1"/>
</dbReference>
<accession>A0ABP1FSV7</accession>
<evidence type="ECO:0000313" key="3">
    <source>
        <dbReference type="Proteomes" id="UP001497392"/>
    </source>
</evidence>
<evidence type="ECO:0000313" key="2">
    <source>
        <dbReference type="EMBL" id="CAL5221167.1"/>
    </source>
</evidence>
<dbReference type="InterPro" id="IPR001853">
    <property type="entry name" value="DSBA-like_thioredoxin_dom"/>
</dbReference>
<dbReference type="Proteomes" id="UP001497392">
    <property type="component" value="Unassembled WGS sequence"/>
</dbReference>
<organism evidence="2 3">
    <name type="scientific">Coccomyxa viridis</name>
    <dbReference type="NCBI Taxonomy" id="1274662"/>
    <lineage>
        <taxon>Eukaryota</taxon>
        <taxon>Viridiplantae</taxon>
        <taxon>Chlorophyta</taxon>
        <taxon>core chlorophytes</taxon>
        <taxon>Trebouxiophyceae</taxon>
        <taxon>Trebouxiophyceae incertae sedis</taxon>
        <taxon>Coccomyxaceae</taxon>
        <taxon>Coccomyxa</taxon>
    </lineage>
</organism>
<dbReference type="EMBL" id="CAXHTA020000005">
    <property type="protein sequence ID" value="CAL5221167.1"/>
    <property type="molecule type" value="Genomic_DNA"/>
</dbReference>
<protein>
    <submittedName>
        <fullName evidence="2">G3307 protein</fullName>
    </submittedName>
</protein>
<dbReference type="InterPro" id="IPR036249">
    <property type="entry name" value="Thioredoxin-like_sf"/>
</dbReference>
<comment type="caution">
    <text evidence="2">The sequence shown here is derived from an EMBL/GenBank/DDBJ whole genome shotgun (WGS) entry which is preliminary data.</text>
</comment>
<evidence type="ECO:0000259" key="1">
    <source>
        <dbReference type="Pfam" id="PF01323"/>
    </source>
</evidence>
<name>A0ABP1FSV7_9CHLO</name>
<dbReference type="PANTHER" id="PTHR13887:SF41">
    <property type="entry name" value="THIOREDOXIN SUPERFAMILY PROTEIN"/>
    <property type="match status" value="1"/>
</dbReference>
<gene>
    <name evidence="2" type="primary">g3307</name>
    <name evidence="2" type="ORF">VP750_LOCUS2826</name>
</gene>
<dbReference type="Gene3D" id="3.40.30.10">
    <property type="entry name" value="Glutaredoxin"/>
    <property type="match status" value="1"/>
</dbReference>
<feature type="domain" description="DSBA-like thioredoxin" evidence="1">
    <location>
        <begin position="38"/>
        <end position="236"/>
    </location>
</feature>
<dbReference type="SUPFAM" id="SSF52833">
    <property type="entry name" value="Thioredoxin-like"/>
    <property type="match status" value="1"/>
</dbReference>
<keyword evidence="3" id="KW-1185">Reference proteome</keyword>
<dbReference type="CDD" id="cd03024">
    <property type="entry name" value="DsbA_FrnE"/>
    <property type="match status" value="1"/>
</dbReference>
<sequence>MLGGLCKLGRCSQTYVVPVLARTRKLVRTKAMSEKIEIDITSDTVCPWCYIGKRRLERAIEQMQEEGKQFEVRWHPFQLNPDAPPEGRNKLEYYKQKFGSDRTAHMIPMMKETFKKEGLDYTMDGLTGNTLDSHRLIAYAGRQGYDVQDKVVEELFKAYFTEGKYINDPEVLKEAAKAAGVEEYEWVIQDPSIVLDQVKHELKLHAAGVTGVPHFVINGRYHLSGAQDTSTFVEVLSQL</sequence>
<reference evidence="2 3" key="1">
    <citation type="submission" date="2024-06" db="EMBL/GenBank/DDBJ databases">
        <authorList>
            <person name="Kraege A."/>
            <person name="Thomma B."/>
        </authorList>
    </citation>
    <scope>NUCLEOTIDE SEQUENCE [LARGE SCALE GENOMIC DNA]</scope>
</reference>
<dbReference type="PANTHER" id="PTHR13887">
    <property type="entry name" value="GLUTATHIONE S-TRANSFERASE KAPPA"/>
    <property type="match status" value="1"/>
</dbReference>